<protein>
    <submittedName>
        <fullName evidence="3">Uncharacterized protein</fullName>
    </submittedName>
</protein>
<dbReference type="EMBL" id="JADCNM010000010">
    <property type="protein sequence ID" value="KAG0465779.1"/>
    <property type="molecule type" value="Genomic_DNA"/>
</dbReference>
<evidence type="ECO:0000256" key="1">
    <source>
        <dbReference type="SAM" id="MobiDB-lite"/>
    </source>
</evidence>
<dbReference type="Proteomes" id="UP000636800">
    <property type="component" value="Chromosome 10"/>
</dbReference>
<gene>
    <name evidence="3" type="ORF">HPP92_019943</name>
    <name evidence="2" type="ORF">HPP92_020375</name>
</gene>
<comment type="caution">
    <text evidence="3">The sequence shown here is derived from an EMBL/GenBank/DDBJ whole genome shotgun (WGS) entry which is preliminary data.</text>
</comment>
<dbReference type="EMBL" id="JADCNL010000010">
    <property type="protein sequence ID" value="KAG0464306.1"/>
    <property type="molecule type" value="Genomic_DNA"/>
</dbReference>
<evidence type="ECO:0000313" key="3">
    <source>
        <dbReference type="EMBL" id="KAG0465779.1"/>
    </source>
</evidence>
<accession>A0A835Q9Y8</accession>
<dbReference type="AlphaFoldDB" id="A0A835Q9Y8"/>
<proteinExistence type="predicted"/>
<dbReference type="Proteomes" id="UP000639772">
    <property type="component" value="Chromosome 10"/>
</dbReference>
<name>A0A835Q9Y8_VANPL</name>
<feature type="region of interest" description="Disordered" evidence="1">
    <location>
        <begin position="1"/>
        <end position="42"/>
    </location>
</feature>
<reference evidence="4 5" key="1">
    <citation type="journal article" date="2020" name="Nat. Food">
        <title>A phased Vanilla planifolia genome enables genetic improvement of flavour and production.</title>
        <authorList>
            <person name="Hasing T."/>
            <person name="Tang H."/>
            <person name="Brym M."/>
            <person name="Khazi F."/>
            <person name="Huang T."/>
            <person name="Chambers A.H."/>
        </authorList>
    </citation>
    <scope>NUCLEOTIDE SEQUENCE [LARGE SCALE GENOMIC DNA]</scope>
    <source>
        <tissue evidence="3">Leaf</tissue>
    </source>
</reference>
<organism evidence="3 5">
    <name type="scientific">Vanilla planifolia</name>
    <name type="common">Vanilla</name>
    <dbReference type="NCBI Taxonomy" id="51239"/>
    <lineage>
        <taxon>Eukaryota</taxon>
        <taxon>Viridiplantae</taxon>
        <taxon>Streptophyta</taxon>
        <taxon>Embryophyta</taxon>
        <taxon>Tracheophyta</taxon>
        <taxon>Spermatophyta</taxon>
        <taxon>Magnoliopsida</taxon>
        <taxon>Liliopsida</taxon>
        <taxon>Asparagales</taxon>
        <taxon>Orchidaceae</taxon>
        <taxon>Vanilloideae</taxon>
        <taxon>Vanilleae</taxon>
        <taxon>Vanilla</taxon>
    </lineage>
</organism>
<sequence>MHGAGPTGGARVAASTKHRGTELAPTGEDTRGEGAPSTPKVHALVSNMESTPSTISVPASSTSASTVAATPLAVPAKLEHSPIEAFNEIS</sequence>
<keyword evidence="4" id="KW-1185">Reference proteome</keyword>
<evidence type="ECO:0000313" key="4">
    <source>
        <dbReference type="Proteomes" id="UP000636800"/>
    </source>
</evidence>
<evidence type="ECO:0000313" key="5">
    <source>
        <dbReference type="Proteomes" id="UP000639772"/>
    </source>
</evidence>
<evidence type="ECO:0000313" key="2">
    <source>
        <dbReference type="EMBL" id="KAG0464306.1"/>
    </source>
</evidence>